<dbReference type="RefSeq" id="WP_073240040.1">
    <property type="nucleotide sequence ID" value="NZ_FQUY01000029.1"/>
</dbReference>
<dbReference type="OrthoDB" id="1807853at2"/>
<organism evidence="2 3">
    <name type="scientific">Desulforamulus putei DSM 12395</name>
    <dbReference type="NCBI Taxonomy" id="1121429"/>
    <lineage>
        <taxon>Bacteria</taxon>
        <taxon>Bacillati</taxon>
        <taxon>Bacillota</taxon>
        <taxon>Clostridia</taxon>
        <taxon>Eubacteriales</taxon>
        <taxon>Peptococcaceae</taxon>
        <taxon>Desulforamulus</taxon>
    </lineage>
</organism>
<sequence length="101" mass="11623">MKNVKDFLLELDSLKVGMGMSEGVIPEIMLIILRTKQNELKRQIEQVQKEIQKGIEDLFDCISLKQANIETLNNIDTYLQEELRKVEESMGKIKEKVTKGA</sequence>
<evidence type="ECO:0000313" key="3">
    <source>
        <dbReference type="Proteomes" id="UP000184148"/>
    </source>
</evidence>
<feature type="coiled-coil region" evidence="1">
    <location>
        <begin position="30"/>
        <end position="57"/>
    </location>
</feature>
<dbReference type="EMBL" id="FQUY01000029">
    <property type="protein sequence ID" value="SHF51377.1"/>
    <property type="molecule type" value="Genomic_DNA"/>
</dbReference>
<proteinExistence type="predicted"/>
<reference evidence="3" key="1">
    <citation type="submission" date="2016-11" db="EMBL/GenBank/DDBJ databases">
        <authorList>
            <person name="Varghese N."/>
            <person name="Submissions S."/>
        </authorList>
    </citation>
    <scope>NUCLEOTIDE SEQUENCE [LARGE SCALE GENOMIC DNA]</scope>
    <source>
        <strain evidence="3">DSM 12395</strain>
    </source>
</reference>
<keyword evidence="1" id="KW-0175">Coiled coil</keyword>
<protein>
    <submittedName>
        <fullName evidence="2">Uncharacterized protein</fullName>
    </submittedName>
</protein>
<dbReference type="Proteomes" id="UP000184148">
    <property type="component" value="Unassembled WGS sequence"/>
</dbReference>
<accession>A0A1M5C9U3</accession>
<evidence type="ECO:0000313" key="2">
    <source>
        <dbReference type="EMBL" id="SHF51377.1"/>
    </source>
</evidence>
<dbReference type="STRING" id="1121429.SAMN02745133_02855"/>
<dbReference type="AlphaFoldDB" id="A0A1M5C9U3"/>
<gene>
    <name evidence="2" type="ORF">SAMN02745133_02855</name>
</gene>
<keyword evidence="3" id="KW-1185">Reference proteome</keyword>
<name>A0A1M5C9U3_9FIRM</name>
<evidence type="ECO:0000256" key="1">
    <source>
        <dbReference type="SAM" id="Coils"/>
    </source>
</evidence>